<keyword evidence="3" id="KW-0813">Transport</keyword>
<evidence type="ECO:0000256" key="10">
    <source>
        <dbReference type="ARBA" id="ARBA00023180"/>
    </source>
</evidence>
<dbReference type="EMBL" id="JARYMX010000004">
    <property type="protein sequence ID" value="KAJ9551427.1"/>
    <property type="molecule type" value="Genomic_DNA"/>
</dbReference>
<dbReference type="GO" id="GO:0005886">
    <property type="term" value="C:plasma membrane"/>
    <property type="evidence" value="ECO:0007669"/>
    <property type="project" value="UniProtKB-SubCell"/>
</dbReference>
<evidence type="ECO:0000256" key="6">
    <source>
        <dbReference type="ARBA" id="ARBA00022741"/>
    </source>
</evidence>
<gene>
    <name evidence="14" type="ORF">OSB04_015472</name>
</gene>
<organism evidence="14 15">
    <name type="scientific">Centaurea solstitialis</name>
    <name type="common">yellow star-thistle</name>
    <dbReference type="NCBI Taxonomy" id="347529"/>
    <lineage>
        <taxon>Eukaryota</taxon>
        <taxon>Viridiplantae</taxon>
        <taxon>Streptophyta</taxon>
        <taxon>Embryophyta</taxon>
        <taxon>Tracheophyta</taxon>
        <taxon>Spermatophyta</taxon>
        <taxon>Magnoliopsida</taxon>
        <taxon>eudicotyledons</taxon>
        <taxon>Gunneridae</taxon>
        <taxon>Pentapetalae</taxon>
        <taxon>asterids</taxon>
        <taxon>campanulids</taxon>
        <taxon>Asterales</taxon>
        <taxon>Asteraceae</taxon>
        <taxon>Carduoideae</taxon>
        <taxon>Cardueae</taxon>
        <taxon>Centaureinae</taxon>
        <taxon>Centaurea</taxon>
    </lineage>
</organism>
<dbReference type="FunFam" id="1.20.1560.10:FF:000029">
    <property type="entry name" value="ABC transporter B family member 1"/>
    <property type="match status" value="1"/>
</dbReference>
<accession>A0AA38THE0</accession>
<dbReference type="Proteomes" id="UP001172457">
    <property type="component" value="Chromosome 4"/>
</dbReference>
<protein>
    <submittedName>
        <fullName evidence="14">Uncharacterized protein</fullName>
    </submittedName>
</protein>
<dbReference type="PROSITE" id="PS50929">
    <property type="entry name" value="ABC_TM1F"/>
    <property type="match status" value="2"/>
</dbReference>
<feature type="transmembrane region" description="Helical" evidence="11">
    <location>
        <begin position="778"/>
        <end position="807"/>
    </location>
</feature>
<evidence type="ECO:0000256" key="2">
    <source>
        <dbReference type="ARBA" id="ARBA00007577"/>
    </source>
</evidence>
<dbReference type="Pfam" id="PF00005">
    <property type="entry name" value="ABC_tran"/>
    <property type="match status" value="2"/>
</dbReference>
<feature type="transmembrane region" description="Helical" evidence="11">
    <location>
        <begin position="264"/>
        <end position="285"/>
    </location>
</feature>
<dbReference type="InterPro" id="IPR003439">
    <property type="entry name" value="ABC_transporter-like_ATP-bd"/>
</dbReference>
<dbReference type="Gene3D" id="1.20.1560.10">
    <property type="entry name" value="ABC transporter type 1, transmembrane domain"/>
    <property type="match status" value="1"/>
</dbReference>
<feature type="transmembrane region" description="Helical" evidence="11">
    <location>
        <begin position="370"/>
        <end position="390"/>
    </location>
</feature>
<dbReference type="SMART" id="SM00382">
    <property type="entry name" value="AAA"/>
    <property type="match status" value="2"/>
</dbReference>
<reference evidence="14" key="1">
    <citation type="submission" date="2023-03" db="EMBL/GenBank/DDBJ databases">
        <title>Chromosome-scale reference genome and RAD-based genetic map of yellow starthistle (Centaurea solstitialis) reveal putative structural variation and QTLs associated with invader traits.</title>
        <authorList>
            <person name="Reatini B."/>
            <person name="Cang F.A."/>
            <person name="Jiang Q."/>
            <person name="Mckibben M.T.W."/>
            <person name="Barker M.S."/>
            <person name="Rieseberg L.H."/>
            <person name="Dlugosch K.M."/>
        </authorList>
    </citation>
    <scope>NUCLEOTIDE SEQUENCE</scope>
    <source>
        <strain evidence="14">CAN-66</strain>
        <tissue evidence="14">Leaf</tissue>
    </source>
</reference>
<dbReference type="InterPro" id="IPR011527">
    <property type="entry name" value="ABC1_TM_dom"/>
</dbReference>
<feature type="domain" description="ABC transmembrane type-1" evidence="13">
    <location>
        <begin position="779"/>
        <end position="1066"/>
    </location>
</feature>
<evidence type="ECO:0000256" key="9">
    <source>
        <dbReference type="ARBA" id="ARBA00023136"/>
    </source>
</evidence>
<dbReference type="PROSITE" id="PS00211">
    <property type="entry name" value="ABC_TRANSPORTER_1"/>
    <property type="match status" value="2"/>
</dbReference>
<dbReference type="SUPFAM" id="SSF90123">
    <property type="entry name" value="ABC transporter transmembrane region"/>
    <property type="match status" value="2"/>
</dbReference>
<comment type="similarity">
    <text evidence="2">Belongs to the ABC transporter superfamily. ABCB family. Multidrug resistance exporter (TC 3.A.1.201) subfamily.</text>
</comment>
<keyword evidence="6" id="KW-0547">Nucleotide-binding</keyword>
<feature type="transmembrane region" description="Helical" evidence="11">
    <location>
        <begin position="819"/>
        <end position="838"/>
    </location>
</feature>
<keyword evidence="10" id="KW-0325">Glycoprotein</keyword>
<dbReference type="CDD" id="cd03249">
    <property type="entry name" value="ABC_MTABC3_MDL1_MDL2"/>
    <property type="match status" value="2"/>
</dbReference>
<evidence type="ECO:0000256" key="3">
    <source>
        <dbReference type="ARBA" id="ARBA00022448"/>
    </source>
</evidence>
<evidence type="ECO:0000259" key="12">
    <source>
        <dbReference type="PROSITE" id="PS50893"/>
    </source>
</evidence>
<feature type="transmembrane region" description="Helical" evidence="11">
    <location>
        <begin position="128"/>
        <end position="149"/>
    </location>
</feature>
<dbReference type="InterPro" id="IPR017871">
    <property type="entry name" value="ABC_transporter-like_CS"/>
</dbReference>
<dbReference type="InterPro" id="IPR003593">
    <property type="entry name" value="AAA+_ATPase"/>
</dbReference>
<dbReference type="CDD" id="cd18578">
    <property type="entry name" value="ABC_6TM_Pgp_ABCB1_D2_like"/>
    <property type="match status" value="1"/>
</dbReference>
<dbReference type="GO" id="GO:0005524">
    <property type="term" value="F:ATP binding"/>
    <property type="evidence" value="ECO:0007669"/>
    <property type="project" value="UniProtKB-KW"/>
</dbReference>
<name>A0AA38THE0_9ASTR</name>
<dbReference type="GO" id="GO:0016887">
    <property type="term" value="F:ATP hydrolysis activity"/>
    <property type="evidence" value="ECO:0007669"/>
    <property type="project" value="InterPro"/>
</dbReference>
<keyword evidence="9 11" id="KW-0472">Membrane</keyword>
<evidence type="ECO:0000256" key="11">
    <source>
        <dbReference type="SAM" id="Phobius"/>
    </source>
</evidence>
<feature type="transmembrane region" description="Helical" evidence="11">
    <location>
        <begin position="923"/>
        <end position="941"/>
    </location>
</feature>
<keyword evidence="5" id="KW-0677">Repeat</keyword>
<feature type="transmembrane region" description="Helical" evidence="11">
    <location>
        <begin position="291"/>
        <end position="311"/>
    </location>
</feature>
<evidence type="ECO:0000313" key="14">
    <source>
        <dbReference type="EMBL" id="KAJ9551427.1"/>
    </source>
</evidence>
<keyword evidence="7" id="KW-0067">ATP-binding</keyword>
<comment type="caution">
    <text evidence="14">The sequence shown here is derived from an EMBL/GenBank/DDBJ whole genome shotgun (WGS) entry which is preliminary data.</text>
</comment>
<feature type="domain" description="ABC transporter" evidence="12">
    <location>
        <begin position="465"/>
        <end position="701"/>
    </location>
</feature>
<evidence type="ECO:0000313" key="15">
    <source>
        <dbReference type="Proteomes" id="UP001172457"/>
    </source>
</evidence>
<feature type="domain" description="ABC transmembrane type-1" evidence="13">
    <location>
        <begin position="141"/>
        <end position="430"/>
    </location>
</feature>
<evidence type="ECO:0000256" key="5">
    <source>
        <dbReference type="ARBA" id="ARBA00022737"/>
    </source>
</evidence>
<evidence type="ECO:0000259" key="13">
    <source>
        <dbReference type="PROSITE" id="PS50929"/>
    </source>
</evidence>
<dbReference type="Gene3D" id="3.40.50.300">
    <property type="entry name" value="P-loop containing nucleotide triphosphate hydrolases"/>
    <property type="match status" value="3"/>
</dbReference>
<sequence length="1346" mass="146743">MSRELTLFAGTVRENMRYGASEEVTKSDVIEAAKVANAHDFIMGLKYGYDTWCGVQVVQLSSGQKQRVAIAQVILKIPTILLLEATGALDSWSEQIVQEALERMMVADGEDEPGETKRKVNNGSFRSIFMYAGSVDMFLMALGFLGAVGDGFSMPIMLLVLSKIMNNFGDSSSVSIDVFIDKVNKNAVSLCYIAIGTMVACFLEGYCWARTGERQASRLRSTYLKAVLRQEVAYFDLKATSTADIITSVSSDSLLIQEVISEKVPLLVMNMAAFGGAYLVGFILLWRLAIIGLPFIPILVIPGLICTRVLMTLSRTMREEYNKAGTVAEQAISSVRTVYSFAGENKTITEFSAALQGTLKLGLKQGLAKGVTIGSSGLGFAVSAFMAWYGSRMVMYHGASGGNVFVVSSIAAFGGLSLGSGLSNMKYLSDAMAANERIQEVIERVPEIDSDNTDGQILHQISGEIEFKNVTFSYPMRPESMIFKDFNLRVPAGMTMALVGDSGSGKSTVIALLQRFYNPRGGEISVDGVTIDKLQLKWWRSQMGLVSQEPALFATSIKENILFGKEDAAMDEVIEAAKVANAHNFISQLPHGYHTQVGERGVQMSGGQKQRIAIARAIIKSPRILLLDEATSALDSESERVVQEALDQVVVGRTTIVIAHRLSTIRNADMIAVVNNGQVVESGSHNQLIRLENGSYTALARLQETKPHDEPTDRLSLRRSSVALDVNNMSSRRRSVVSRSSSANSVKHGEIPNSAGREFPVPSFKRLLAMNAPEWKEALFGGVGAVLFSAVQPVYAFTMGSMISVYFLEDHDEMKHKTMVYALCFVGLAVFSMVINIIQHYNLAALGEHLTKRVRERMLSKILTFEIGWFDLDENSSGAVCSRLAKDASVVRSLVGDRIGLLIQTFSAVMISCTMGLVIAWRLALVMISVQPIIITCFYYRRVLLKNMSQKAVKSQEESSKLAAEAVSNLRTITAFSSQARILEIFHETQKASMRESVRQAWYTGIGLGFSQSLTTCSRALDFWYGGKLISDGHLTAKALFQTFMILASTGRVIADAGTMTNDLAKGSDAVSSVFAVLDRYTTIEPEDPDGEKPEIVTGRVELRDVCFAYPTRPNVVIFNGFSIEIEPGKSTALVGQSGSGKSTVIGLIERFYDPTKGVVKIDGRDIKSYNLRALRKHIALVSQEPTLFAGTVRENIRYGVSEEVAESEVVEAAKAANAHDFITGLKDGYDTWCGDRGVQLSGGQKQRVAIARAILKKPAILLLDEATSALDNQSEQIVQEALEQMMVGRTSVVVAHRLSTIQGCDTIAVLEKGKVVEKGDHGSLLGKGPGGAYYDLVRVQMANLG</sequence>
<evidence type="ECO:0000256" key="4">
    <source>
        <dbReference type="ARBA" id="ARBA00022692"/>
    </source>
</evidence>
<keyword evidence="8 11" id="KW-1133">Transmembrane helix</keyword>
<dbReference type="GO" id="GO:0140359">
    <property type="term" value="F:ABC-type transporter activity"/>
    <property type="evidence" value="ECO:0007669"/>
    <property type="project" value="InterPro"/>
</dbReference>
<feature type="transmembrane region" description="Helical" evidence="11">
    <location>
        <begin position="402"/>
        <end position="422"/>
    </location>
</feature>
<dbReference type="CDD" id="cd18577">
    <property type="entry name" value="ABC_6TM_Pgp_ABCB1_D1_like"/>
    <property type="match status" value="1"/>
</dbReference>
<dbReference type="InterPro" id="IPR036640">
    <property type="entry name" value="ABC1_TM_sf"/>
</dbReference>
<proteinExistence type="inferred from homology"/>
<dbReference type="PROSITE" id="PS50893">
    <property type="entry name" value="ABC_TRANSPORTER_2"/>
    <property type="match status" value="2"/>
</dbReference>
<dbReference type="FunFam" id="1.20.1560.10:FF:000126">
    <property type="entry name" value="Putative ABC transporter B family member 8"/>
    <property type="match status" value="1"/>
</dbReference>
<keyword evidence="4 11" id="KW-0812">Transmembrane</keyword>
<dbReference type="Pfam" id="PF00664">
    <property type="entry name" value="ABC_membrane"/>
    <property type="match status" value="2"/>
</dbReference>
<evidence type="ECO:0000256" key="1">
    <source>
        <dbReference type="ARBA" id="ARBA00004651"/>
    </source>
</evidence>
<evidence type="ECO:0000256" key="7">
    <source>
        <dbReference type="ARBA" id="ARBA00022840"/>
    </source>
</evidence>
<dbReference type="SUPFAM" id="SSF52540">
    <property type="entry name" value="P-loop containing nucleoside triphosphate hydrolases"/>
    <property type="match status" value="3"/>
</dbReference>
<evidence type="ECO:0000256" key="8">
    <source>
        <dbReference type="ARBA" id="ARBA00022989"/>
    </source>
</evidence>
<feature type="transmembrane region" description="Helical" evidence="11">
    <location>
        <begin position="187"/>
        <end position="209"/>
    </location>
</feature>
<comment type="subcellular location">
    <subcellularLocation>
        <location evidence="1">Cell membrane</location>
        <topology evidence="1">Multi-pass membrane protein</topology>
    </subcellularLocation>
</comment>
<dbReference type="InterPro" id="IPR027417">
    <property type="entry name" value="P-loop_NTPase"/>
</dbReference>
<feature type="domain" description="ABC transporter" evidence="12">
    <location>
        <begin position="1101"/>
        <end position="1338"/>
    </location>
</feature>
<dbReference type="PANTHER" id="PTHR45136:SF2">
    <property type="entry name" value="ABC TRANSPORTER DOMAIN-CONTAINING PROTEIN"/>
    <property type="match status" value="1"/>
</dbReference>
<keyword evidence="15" id="KW-1185">Reference proteome</keyword>
<dbReference type="FunFam" id="3.40.50.300:FF:000205">
    <property type="entry name" value="ABC transporter B family member 4"/>
    <property type="match status" value="2"/>
</dbReference>
<dbReference type="PANTHER" id="PTHR45136">
    <property type="entry name" value="ABC TRANSPORTER DOMAIN-CONTAINING PROTEIN"/>
    <property type="match status" value="1"/>
</dbReference>